<keyword evidence="2" id="KW-1185">Reference proteome</keyword>
<dbReference type="EMBL" id="JANSLD010000031">
    <property type="protein sequence ID" value="MCY1583642.1"/>
    <property type="molecule type" value="Genomic_DNA"/>
</dbReference>
<accession>A0ABT4BNY7</accession>
<gene>
    <name evidence="1" type="ORF">NW133_08875</name>
</gene>
<name>A0ABT4BNY7_9STAP</name>
<organism evidence="1 2">
    <name type="scientific">Staphylococcus pettenkoferi</name>
    <dbReference type="NCBI Taxonomy" id="170573"/>
    <lineage>
        <taxon>Bacteria</taxon>
        <taxon>Bacillati</taxon>
        <taxon>Bacillota</taxon>
        <taxon>Bacilli</taxon>
        <taxon>Bacillales</taxon>
        <taxon>Staphylococcaceae</taxon>
        <taxon>Staphylococcus</taxon>
    </lineage>
</organism>
<evidence type="ECO:0000313" key="1">
    <source>
        <dbReference type="EMBL" id="MCY1583642.1"/>
    </source>
</evidence>
<sequence length="93" mass="11191">MQETHYEFNIDDELRKLGLLVGISEEMYYCSISRISTLYLENFGTKWVAWRETYDFKNDKRVSHRIIANGSFELVAARTKNYLNYIKRKQEIK</sequence>
<evidence type="ECO:0000313" key="2">
    <source>
        <dbReference type="Proteomes" id="UP001072952"/>
    </source>
</evidence>
<dbReference type="Proteomes" id="UP001072952">
    <property type="component" value="Unassembled WGS sequence"/>
</dbReference>
<reference evidence="1" key="1">
    <citation type="journal article" date="2022" name="Int. J. Mol. Sci.">
        <title>Phenotypic and Genotypic Virulence Characterisation of Staphylococcus pettenkoferi Strains Isolated from Human Bloodstream and Diabetic Foot Infections.</title>
        <authorList>
            <person name="Magnan C."/>
            <person name="Ahmad-Mansour N."/>
            <person name="Pouget C."/>
            <person name="Morsli M."/>
            <person name="Huc-Brandt S."/>
            <person name="Pantel A."/>
            <person name="Dunyach-Remy C."/>
            <person name="Sotto A."/>
            <person name="Molle V."/>
            <person name="Lavigne J.-P."/>
        </authorList>
    </citation>
    <scope>NUCLEOTIDE SEQUENCE</scope>
    <source>
        <strain evidence="1">NSP012P</strain>
    </source>
</reference>
<protein>
    <submittedName>
        <fullName evidence="1">Pathogenicity island protein</fullName>
    </submittedName>
</protein>
<proteinExistence type="predicted"/>
<comment type="caution">
    <text evidence="1">The sequence shown here is derived from an EMBL/GenBank/DDBJ whole genome shotgun (WGS) entry which is preliminary data.</text>
</comment>
<dbReference type="RefSeq" id="WP_145466764.1">
    <property type="nucleotide sequence ID" value="NZ_JANSKQ010000002.1"/>
</dbReference>
<reference evidence="1" key="2">
    <citation type="submission" date="2022-08" db="EMBL/GenBank/DDBJ databases">
        <authorList>
            <person name="Magnan C."/>
        </authorList>
    </citation>
    <scope>NUCLEOTIDE SEQUENCE</scope>
    <source>
        <strain evidence="1">NSP012P</strain>
    </source>
</reference>